<organism evidence="4 5">
    <name type="scientific">Trichomonascus ciferrii</name>
    <dbReference type="NCBI Taxonomy" id="44093"/>
    <lineage>
        <taxon>Eukaryota</taxon>
        <taxon>Fungi</taxon>
        <taxon>Dikarya</taxon>
        <taxon>Ascomycota</taxon>
        <taxon>Saccharomycotina</taxon>
        <taxon>Dipodascomycetes</taxon>
        <taxon>Dipodascales</taxon>
        <taxon>Trichomonascaceae</taxon>
        <taxon>Trichomonascus</taxon>
        <taxon>Trichomonascus ciferrii complex</taxon>
    </lineage>
</organism>
<dbReference type="PANTHER" id="PTHR47432">
    <property type="entry name" value="CELL WALL ASSEMBLY REGULATOR SMI1"/>
    <property type="match status" value="1"/>
</dbReference>
<feature type="region of interest" description="Disordered" evidence="2">
    <location>
        <begin position="349"/>
        <end position="483"/>
    </location>
</feature>
<feature type="compositionally biased region" description="Basic and acidic residues" evidence="2">
    <location>
        <begin position="472"/>
        <end position="483"/>
    </location>
</feature>
<dbReference type="VEuPathDB" id="FungiDB:TRICI_003419"/>
<name>A0A642V369_9ASCO</name>
<dbReference type="InterPro" id="IPR018958">
    <property type="entry name" value="Knr4/Smi1-like_dom"/>
</dbReference>
<evidence type="ECO:0000313" key="5">
    <source>
        <dbReference type="Proteomes" id="UP000761534"/>
    </source>
</evidence>
<accession>A0A642V369</accession>
<evidence type="ECO:0000256" key="2">
    <source>
        <dbReference type="SAM" id="MobiDB-lite"/>
    </source>
</evidence>
<sequence>MNKFLSSVQSFIHSVTTNDHYASYESTYKARTHESLNQDPAYSPDESSRVVGNLGNGSSSSLDRLQQQNGSTSSLNRVPYTPGLRSQQIGNGGIPLQDYADGAPPPPAAALSWKRIDRWIETNYPELYDQLSYEVTAADLNELEADLDCTLPLDVRDSYMVHDGQERGGKPTGLFFGITLLDLEGIAEEWGHWKNTAIRLNNVMKQQQQGHSGPGTSRQPQQQPPAGRGSSWLYRQESVPEGAIQKVYAHPGWIPLAKDFEGNNIGIDLAPGPRGRWGQVIIFGREFDRKYVVAPSWGAFLNTFADDLENGDHYIDDDLDNAALLFRAPNGKIIPYFDVLRSRVDRTIRQQKRQQHNTQPSAAATSRKASRPTTPSQQQQQSLISPMHSTTNLPATGLSTSSNPSAKNSLDTSRSEEQHSAKHENDDPSTTNDNDKNDAKDEQQQKKEPTTSTTTTDKEKKEKDEADVDEVDMLKDELTEVEI</sequence>
<dbReference type="Gene3D" id="3.40.1580.10">
    <property type="entry name" value="SMI1/KNR4-like"/>
    <property type="match status" value="1"/>
</dbReference>
<evidence type="ECO:0000313" key="4">
    <source>
        <dbReference type="EMBL" id="KAA8912656.1"/>
    </source>
</evidence>
<feature type="region of interest" description="Disordered" evidence="2">
    <location>
        <begin position="205"/>
        <end position="231"/>
    </location>
</feature>
<feature type="compositionally biased region" description="Polar residues" evidence="2">
    <location>
        <begin position="383"/>
        <end position="412"/>
    </location>
</feature>
<dbReference type="InterPro" id="IPR051873">
    <property type="entry name" value="KNR4/SMI1_regulator"/>
</dbReference>
<gene>
    <name evidence="4" type="ORF">TRICI_003419</name>
</gene>
<evidence type="ECO:0000259" key="3">
    <source>
        <dbReference type="SMART" id="SM00860"/>
    </source>
</evidence>
<dbReference type="GO" id="GO:0043332">
    <property type="term" value="C:mating projection tip"/>
    <property type="evidence" value="ECO:0007669"/>
    <property type="project" value="TreeGrafter"/>
</dbReference>
<reference evidence="4" key="1">
    <citation type="journal article" date="2019" name="G3 (Bethesda)">
        <title>Genome Assemblies of Two Rare Opportunistic Yeast Pathogens: Diutina rugosa (syn. Candida rugosa) and Trichomonascus ciferrii (syn. Candida ciferrii).</title>
        <authorList>
            <person name="Mixao V."/>
            <person name="Saus E."/>
            <person name="Hansen A.P."/>
            <person name="Lass-Florl C."/>
            <person name="Gabaldon T."/>
        </authorList>
    </citation>
    <scope>NUCLEOTIDE SEQUENCE</scope>
    <source>
        <strain evidence="4">CBS 4856</strain>
    </source>
</reference>
<dbReference type="InterPro" id="IPR037883">
    <property type="entry name" value="Knr4/Smi1-like_sf"/>
</dbReference>
<feature type="compositionally biased region" description="Polar residues" evidence="2">
    <location>
        <begin position="205"/>
        <end position="218"/>
    </location>
</feature>
<dbReference type="InterPro" id="IPR009203">
    <property type="entry name" value="Knr4/Smi1"/>
</dbReference>
<protein>
    <recommendedName>
        <fullName evidence="3">Knr4/Smi1-like domain-containing protein</fullName>
    </recommendedName>
</protein>
<feature type="compositionally biased region" description="Low complexity" evidence="2">
    <location>
        <begin position="372"/>
        <end position="382"/>
    </location>
</feature>
<dbReference type="SMART" id="SM00860">
    <property type="entry name" value="SMI1_KNR4"/>
    <property type="match status" value="1"/>
</dbReference>
<feature type="compositionally biased region" description="Low complexity" evidence="2">
    <location>
        <begin position="49"/>
        <end position="65"/>
    </location>
</feature>
<dbReference type="SUPFAM" id="SSF160631">
    <property type="entry name" value="SMI1/KNR4-like"/>
    <property type="match status" value="1"/>
</dbReference>
<feature type="compositionally biased region" description="Basic and acidic residues" evidence="2">
    <location>
        <begin position="413"/>
        <end position="426"/>
    </location>
</feature>
<comment type="similarity">
    <text evidence="1">Belongs to the KNR4/SMI1 family.</text>
</comment>
<proteinExistence type="inferred from homology"/>
<dbReference type="Proteomes" id="UP000761534">
    <property type="component" value="Unassembled WGS sequence"/>
</dbReference>
<feature type="domain" description="Knr4/Smi1-like" evidence="3">
    <location>
        <begin position="134"/>
        <end position="303"/>
    </location>
</feature>
<dbReference type="PIRSF" id="PIRSF017023">
    <property type="entry name" value="KNR4"/>
    <property type="match status" value="1"/>
</dbReference>
<feature type="compositionally biased region" description="Polar residues" evidence="2">
    <location>
        <begin position="66"/>
        <end position="76"/>
    </location>
</feature>
<feature type="region of interest" description="Disordered" evidence="2">
    <location>
        <begin position="35"/>
        <end position="103"/>
    </location>
</feature>
<comment type="caution">
    <text evidence="4">The sequence shown here is derived from an EMBL/GenBank/DDBJ whole genome shotgun (WGS) entry which is preliminary data.</text>
</comment>
<evidence type="ECO:0000256" key="1">
    <source>
        <dbReference type="ARBA" id="ARBA00005303"/>
    </source>
</evidence>
<feature type="compositionally biased region" description="Basic and acidic residues" evidence="2">
    <location>
        <begin position="433"/>
        <end position="449"/>
    </location>
</feature>
<dbReference type="EMBL" id="SWFS01000250">
    <property type="protein sequence ID" value="KAA8912656.1"/>
    <property type="molecule type" value="Genomic_DNA"/>
</dbReference>
<keyword evidence="5" id="KW-1185">Reference proteome</keyword>
<dbReference type="PANTHER" id="PTHR47432:SF1">
    <property type="entry name" value="CELL WALL ASSEMBLY REGULATOR SMI1"/>
    <property type="match status" value="1"/>
</dbReference>
<dbReference type="Pfam" id="PF09346">
    <property type="entry name" value="SMI1_KNR4"/>
    <property type="match status" value="1"/>
</dbReference>
<dbReference type="OrthoDB" id="2305498at2759"/>
<dbReference type="AlphaFoldDB" id="A0A642V369"/>
<dbReference type="GO" id="GO:0070880">
    <property type="term" value="P:fungal-type cell wall beta-glucan biosynthetic process"/>
    <property type="evidence" value="ECO:0007669"/>
    <property type="project" value="TreeGrafter"/>
</dbReference>